<reference evidence="1" key="1">
    <citation type="journal article" date="2015" name="Nature">
        <title>Complex archaea that bridge the gap between prokaryotes and eukaryotes.</title>
        <authorList>
            <person name="Spang A."/>
            <person name="Saw J.H."/>
            <person name="Jorgensen S.L."/>
            <person name="Zaremba-Niedzwiedzka K."/>
            <person name="Martijn J."/>
            <person name="Lind A.E."/>
            <person name="van Eijk R."/>
            <person name="Schleper C."/>
            <person name="Guy L."/>
            <person name="Ettema T.J."/>
        </authorList>
    </citation>
    <scope>NUCLEOTIDE SEQUENCE</scope>
</reference>
<organism evidence="1">
    <name type="scientific">marine sediment metagenome</name>
    <dbReference type="NCBI Taxonomy" id="412755"/>
    <lineage>
        <taxon>unclassified sequences</taxon>
        <taxon>metagenomes</taxon>
        <taxon>ecological metagenomes</taxon>
    </lineage>
</organism>
<dbReference type="AlphaFoldDB" id="A0A0F9KGN8"/>
<evidence type="ECO:0000313" key="1">
    <source>
        <dbReference type="EMBL" id="KKM21328.1"/>
    </source>
</evidence>
<name>A0A0F9KGN8_9ZZZZ</name>
<accession>A0A0F9KGN8</accession>
<proteinExistence type="predicted"/>
<gene>
    <name evidence="1" type="ORF">LCGC14_1636520</name>
</gene>
<protein>
    <submittedName>
        <fullName evidence="1">Uncharacterized protein</fullName>
    </submittedName>
</protein>
<dbReference type="EMBL" id="LAZR01013575">
    <property type="protein sequence ID" value="KKM21328.1"/>
    <property type="molecule type" value="Genomic_DNA"/>
</dbReference>
<comment type="caution">
    <text evidence="1">The sequence shown here is derived from an EMBL/GenBank/DDBJ whole genome shotgun (WGS) entry which is preliminary data.</text>
</comment>
<sequence length="55" mass="6424">MADSKQKKVKPRYRVTDVRPYIKFGQLLIESGNLIPHKVKVEDWLVDAGWVEEVI</sequence>